<accession>A0ABU6CZJ6</accession>
<dbReference type="EMBL" id="JAYMYJ010000119">
    <property type="protein sequence ID" value="MEB4591996.1"/>
    <property type="molecule type" value="Genomic_DNA"/>
</dbReference>
<gene>
    <name evidence="2" type="ORF">VSS37_13465</name>
</gene>
<feature type="transmembrane region" description="Helical" evidence="1">
    <location>
        <begin position="12"/>
        <end position="32"/>
    </location>
</feature>
<reference evidence="3" key="1">
    <citation type="submission" date="2023-07" db="EMBL/GenBank/DDBJ databases">
        <title>The carbon used by Thiothrix.</title>
        <authorList>
            <person name="Chen L."/>
        </authorList>
    </citation>
    <scope>NUCLEOTIDE SEQUENCE [LARGE SCALE GENOMIC DNA]</scope>
</reference>
<keyword evidence="1" id="KW-1133">Transmembrane helix</keyword>
<keyword evidence="3" id="KW-1185">Reference proteome</keyword>
<protein>
    <submittedName>
        <fullName evidence="2">Uncharacterized protein</fullName>
    </submittedName>
</protein>
<name>A0ABU6CZJ6_9GAMM</name>
<reference evidence="2 3" key="2">
    <citation type="submission" date="2024-01" db="EMBL/GenBank/DDBJ databases">
        <authorList>
            <person name="Xie X."/>
        </authorList>
    </citation>
    <scope>NUCLEOTIDE SEQUENCE [LARGE SCALE GENOMIC DNA]</scope>
    <source>
        <strain evidence="2">SCUT-1</strain>
    </source>
</reference>
<feature type="transmembrane region" description="Helical" evidence="1">
    <location>
        <begin position="44"/>
        <end position="62"/>
    </location>
</feature>
<organism evidence="2 3">
    <name type="scientific">Candidatus Thiothrix phosphatis</name>
    <dbReference type="NCBI Taxonomy" id="3112415"/>
    <lineage>
        <taxon>Bacteria</taxon>
        <taxon>Pseudomonadati</taxon>
        <taxon>Pseudomonadota</taxon>
        <taxon>Gammaproteobacteria</taxon>
        <taxon>Thiotrichales</taxon>
        <taxon>Thiotrichaceae</taxon>
        <taxon>Thiothrix</taxon>
    </lineage>
</organism>
<dbReference type="Proteomes" id="UP001308005">
    <property type="component" value="Unassembled WGS sequence"/>
</dbReference>
<evidence type="ECO:0000313" key="3">
    <source>
        <dbReference type="Proteomes" id="UP001308005"/>
    </source>
</evidence>
<evidence type="ECO:0000256" key="1">
    <source>
        <dbReference type="SAM" id="Phobius"/>
    </source>
</evidence>
<comment type="caution">
    <text evidence="2">The sequence shown here is derived from an EMBL/GenBank/DDBJ whole genome shotgun (WGS) entry which is preliminary data.</text>
</comment>
<keyword evidence="1" id="KW-0472">Membrane</keyword>
<evidence type="ECO:0000313" key="2">
    <source>
        <dbReference type="EMBL" id="MEB4591996.1"/>
    </source>
</evidence>
<sequence>MYGEKYYGANASTFIGWAVTAVSGVSLASSLLTDVPVLEVGGSTTWSAVSAVVGVGVGVALIKSKETIGGIMAIALTASLLANGVSLNFDQFGRVTKGAYNGFVQGATAVQGGVRGATGATNTANNPLFYGYTEGRKLTAEELAACQSGAAWTNTSAGIRNCSSGHKWEKAQ</sequence>
<dbReference type="RefSeq" id="WP_324696018.1">
    <property type="nucleotide sequence ID" value="NZ_JAYMYJ010000119.1"/>
</dbReference>
<keyword evidence="1" id="KW-0812">Transmembrane</keyword>
<proteinExistence type="predicted"/>